<dbReference type="Proteomes" id="UP000602004">
    <property type="component" value="Unassembled WGS sequence"/>
</dbReference>
<keyword evidence="2" id="KW-1185">Reference proteome</keyword>
<sequence length="71" mass="7658">MIDPPGAVAAHGTVYDGAVADVEIEGMVRMHRIAGVTEQRLVPENTLAPVFTYLFARGKCARGEYTPAVNR</sequence>
<protein>
    <submittedName>
        <fullName evidence="1">Uncharacterized protein</fullName>
    </submittedName>
</protein>
<comment type="caution">
    <text evidence="1">The sequence shown here is derived from an EMBL/GenBank/DDBJ whole genome shotgun (WGS) entry which is preliminary data.</text>
</comment>
<evidence type="ECO:0000313" key="2">
    <source>
        <dbReference type="Proteomes" id="UP000602004"/>
    </source>
</evidence>
<evidence type="ECO:0000313" key="1">
    <source>
        <dbReference type="EMBL" id="GGC29158.1"/>
    </source>
</evidence>
<organism evidence="1 2">
    <name type="scientific">Paraburkholderia caffeinilytica</name>
    <dbReference type="NCBI Taxonomy" id="1761016"/>
    <lineage>
        <taxon>Bacteria</taxon>
        <taxon>Pseudomonadati</taxon>
        <taxon>Pseudomonadota</taxon>
        <taxon>Betaproteobacteria</taxon>
        <taxon>Burkholderiales</taxon>
        <taxon>Burkholderiaceae</taxon>
        <taxon>Paraburkholderia</taxon>
    </lineage>
</organism>
<gene>
    <name evidence="1" type="ORF">GCM10011400_14830</name>
</gene>
<accession>A0ABQ1LVQ9</accession>
<name>A0ABQ1LVQ9_9BURK</name>
<proteinExistence type="predicted"/>
<reference evidence="2" key="1">
    <citation type="journal article" date="2019" name="Int. J. Syst. Evol. Microbiol.">
        <title>The Global Catalogue of Microorganisms (GCM) 10K type strain sequencing project: providing services to taxonomists for standard genome sequencing and annotation.</title>
        <authorList>
            <consortium name="The Broad Institute Genomics Platform"/>
            <consortium name="The Broad Institute Genome Sequencing Center for Infectious Disease"/>
            <person name="Wu L."/>
            <person name="Ma J."/>
        </authorList>
    </citation>
    <scope>NUCLEOTIDE SEQUENCE [LARGE SCALE GENOMIC DNA]</scope>
    <source>
        <strain evidence="2">CGMCC 1.15103</strain>
    </source>
</reference>
<dbReference type="EMBL" id="BMHL01000002">
    <property type="protein sequence ID" value="GGC29158.1"/>
    <property type="molecule type" value="Genomic_DNA"/>
</dbReference>